<dbReference type="GO" id="GO:0005886">
    <property type="term" value="C:plasma membrane"/>
    <property type="evidence" value="ECO:0007669"/>
    <property type="project" value="UniProtKB-SubCell"/>
</dbReference>
<protein>
    <recommendedName>
        <fullName evidence="4">Probable multidrug resistance protein NorM</fullName>
    </recommendedName>
    <alternativeName>
        <fullName evidence="12">Multidrug-efflux transporter</fullName>
    </alternativeName>
</protein>
<comment type="similarity">
    <text evidence="3">Belongs to the multi antimicrobial extrusion (MATE) (TC 2.A.66.1) family.</text>
</comment>
<feature type="transmembrane region" description="Helical" evidence="13">
    <location>
        <begin position="385"/>
        <end position="406"/>
    </location>
</feature>
<keyword evidence="7" id="KW-1003">Cell membrane</keyword>
<dbReference type="GO" id="GO:0042910">
    <property type="term" value="F:xenobiotic transmembrane transporter activity"/>
    <property type="evidence" value="ECO:0007669"/>
    <property type="project" value="InterPro"/>
</dbReference>
<evidence type="ECO:0000256" key="4">
    <source>
        <dbReference type="ARBA" id="ARBA00020268"/>
    </source>
</evidence>
<evidence type="ECO:0000256" key="6">
    <source>
        <dbReference type="ARBA" id="ARBA00022449"/>
    </source>
</evidence>
<feature type="transmembrane region" description="Helical" evidence="13">
    <location>
        <begin position="412"/>
        <end position="434"/>
    </location>
</feature>
<evidence type="ECO:0000313" key="14">
    <source>
        <dbReference type="EMBL" id="SEI39202.1"/>
    </source>
</evidence>
<dbReference type="EMBL" id="FNYK01000002">
    <property type="protein sequence ID" value="SEI39202.1"/>
    <property type="molecule type" value="Genomic_DNA"/>
</dbReference>
<feature type="transmembrane region" description="Helical" evidence="13">
    <location>
        <begin position="14"/>
        <end position="34"/>
    </location>
</feature>
<keyword evidence="15" id="KW-1185">Reference proteome</keyword>
<dbReference type="Pfam" id="PF01554">
    <property type="entry name" value="MatE"/>
    <property type="match status" value="2"/>
</dbReference>
<evidence type="ECO:0000256" key="2">
    <source>
        <dbReference type="ARBA" id="ARBA00004651"/>
    </source>
</evidence>
<comment type="subcellular location">
    <subcellularLocation>
        <location evidence="2">Cell membrane</location>
        <topology evidence="2">Multi-pass membrane protein</topology>
    </subcellularLocation>
</comment>
<feature type="transmembrane region" description="Helical" evidence="13">
    <location>
        <begin position="54"/>
        <end position="80"/>
    </location>
</feature>
<feature type="transmembrane region" description="Helical" evidence="13">
    <location>
        <begin position="134"/>
        <end position="151"/>
    </location>
</feature>
<feature type="transmembrane region" description="Helical" evidence="13">
    <location>
        <begin position="92"/>
        <end position="114"/>
    </location>
</feature>
<dbReference type="NCBIfam" id="TIGR00797">
    <property type="entry name" value="matE"/>
    <property type="match status" value="1"/>
</dbReference>
<dbReference type="GO" id="GO:0015297">
    <property type="term" value="F:antiporter activity"/>
    <property type="evidence" value="ECO:0007669"/>
    <property type="project" value="UniProtKB-KW"/>
</dbReference>
<evidence type="ECO:0000256" key="12">
    <source>
        <dbReference type="ARBA" id="ARBA00031636"/>
    </source>
</evidence>
<feature type="transmembrane region" description="Helical" evidence="13">
    <location>
        <begin position="356"/>
        <end position="378"/>
    </location>
</feature>
<dbReference type="PANTHER" id="PTHR43298:SF2">
    <property type="entry name" value="FMN_FAD EXPORTER YEEO-RELATED"/>
    <property type="match status" value="1"/>
</dbReference>
<dbReference type="eggNOG" id="COG0534">
    <property type="taxonomic scope" value="Bacteria"/>
</dbReference>
<dbReference type="Proteomes" id="UP000183028">
    <property type="component" value="Unassembled WGS sequence"/>
</dbReference>
<gene>
    <name evidence="14" type="ORF">SAMN04487834_100239</name>
</gene>
<keyword evidence="11 13" id="KW-0472">Membrane</keyword>
<dbReference type="RefSeq" id="WP_074731113.1">
    <property type="nucleotide sequence ID" value="NZ_FNYK01000002.1"/>
</dbReference>
<keyword evidence="6" id="KW-0050">Antiport</keyword>
<evidence type="ECO:0000256" key="7">
    <source>
        <dbReference type="ARBA" id="ARBA00022475"/>
    </source>
</evidence>
<evidence type="ECO:0000256" key="9">
    <source>
        <dbReference type="ARBA" id="ARBA00022989"/>
    </source>
</evidence>
<keyword evidence="10" id="KW-0406">Ion transport</keyword>
<feature type="transmembrane region" description="Helical" evidence="13">
    <location>
        <begin position="190"/>
        <end position="213"/>
    </location>
</feature>
<name>A0A1H6QJP2_9FIRM</name>
<reference evidence="15" key="1">
    <citation type="submission" date="2016-10" db="EMBL/GenBank/DDBJ databases">
        <authorList>
            <person name="Varghese N."/>
        </authorList>
    </citation>
    <scope>NUCLEOTIDE SEQUENCE [LARGE SCALE GENOMIC DNA]</scope>
    <source>
        <strain evidence="15">DSM 20406</strain>
    </source>
</reference>
<feature type="transmembrane region" description="Helical" evidence="13">
    <location>
        <begin position="163"/>
        <end position="184"/>
    </location>
</feature>
<evidence type="ECO:0000256" key="5">
    <source>
        <dbReference type="ARBA" id="ARBA00022448"/>
    </source>
</evidence>
<dbReference type="InterPro" id="IPR002528">
    <property type="entry name" value="MATE_fam"/>
</dbReference>
<keyword evidence="9 13" id="KW-1133">Transmembrane helix</keyword>
<dbReference type="AlphaFoldDB" id="A0A1H6QJP2"/>
<evidence type="ECO:0000256" key="13">
    <source>
        <dbReference type="SAM" id="Phobius"/>
    </source>
</evidence>
<dbReference type="CDD" id="cd13138">
    <property type="entry name" value="MATE_yoeA_like"/>
    <property type="match status" value="1"/>
</dbReference>
<keyword evidence="8 13" id="KW-0812">Transmembrane</keyword>
<accession>A0A1H6QJP2</accession>
<dbReference type="GO" id="GO:0006811">
    <property type="term" value="P:monoatomic ion transport"/>
    <property type="evidence" value="ECO:0007669"/>
    <property type="project" value="UniProtKB-KW"/>
</dbReference>
<evidence type="ECO:0000313" key="15">
    <source>
        <dbReference type="Proteomes" id="UP000183028"/>
    </source>
</evidence>
<proteinExistence type="inferred from homology"/>
<evidence type="ECO:0000256" key="11">
    <source>
        <dbReference type="ARBA" id="ARBA00023136"/>
    </source>
</evidence>
<dbReference type="InterPro" id="IPR048279">
    <property type="entry name" value="MdtK-like"/>
</dbReference>
<evidence type="ECO:0000256" key="1">
    <source>
        <dbReference type="ARBA" id="ARBA00003408"/>
    </source>
</evidence>
<dbReference type="PANTHER" id="PTHR43298">
    <property type="entry name" value="MULTIDRUG RESISTANCE PROTEIN NORM-RELATED"/>
    <property type="match status" value="1"/>
</dbReference>
<keyword evidence="5" id="KW-0813">Transport</keyword>
<evidence type="ECO:0000256" key="3">
    <source>
        <dbReference type="ARBA" id="ARBA00010199"/>
    </source>
</evidence>
<dbReference type="PIRSF" id="PIRSF006603">
    <property type="entry name" value="DinF"/>
    <property type="match status" value="1"/>
</dbReference>
<comment type="function">
    <text evidence="1">Multidrug efflux pump.</text>
</comment>
<dbReference type="InterPro" id="IPR050222">
    <property type="entry name" value="MATE_MdtK"/>
</dbReference>
<evidence type="ECO:0000256" key="8">
    <source>
        <dbReference type="ARBA" id="ARBA00022692"/>
    </source>
</evidence>
<feature type="transmembrane region" description="Helical" evidence="13">
    <location>
        <begin position="315"/>
        <end position="336"/>
    </location>
</feature>
<evidence type="ECO:0000256" key="10">
    <source>
        <dbReference type="ARBA" id="ARBA00023065"/>
    </source>
</evidence>
<dbReference type="STRING" id="322505.SAMN04487836_11415"/>
<organism evidence="14 15">
    <name type="scientific">Sharpea azabuensis</name>
    <dbReference type="NCBI Taxonomy" id="322505"/>
    <lineage>
        <taxon>Bacteria</taxon>
        <taxon>Bacillati</taxon>
        <taxon>Bacillota</taxon>
        <taxon>Erysipelotrichia</taxon>
        <taxon>Erysipelotrichales</taxon>
        <taxon>Coprobacillaceae</taxon>
        <taxon>Sharpea</taxon>
    </lineage>
</organism>
<sequence>MYYKLTEGSIPKNLILFALPMIAGNLLQQIYNITDTLIVGQFIGVHALGAVGSAYALMVFLTSIFIGLSMGIGSLFSIYYGAKNDHALKTAIVHAFFLVIGVALTLTVLSYLLIHPILTFLNVPTVIVPDLKTYLMWILSGMVAVAFYNFFASLLRAVGNSTIPLYFLAFSAITNILLDSLFVIVFQMGIAGAAIATVIAQYLSAISITLYVLTKCKSLLPTREHFYYDKAILKSITKFSLLTCLQQSCMNFGILLIQRLVNSFGAVTMAGFGAGVKIDTFAYLPVQDFGNAFSTFVAQNYGAGKKERLRDGIKIACLLSTVFSLVASLFVCLFAKHLMMVFVKREEIEVILSGVHYLRIEGAFYVGIGILFLLYGLYRSMNQPLMSLVLTIISLGLRVVLAYSLAPFFHETGIWISIPIGWFIADVFGFFYYFKHRSVLMKE</sequence>
<dbReference type="OrthoDB" id="9776324at2"/>